<dbReference type="InterPro" id="IPR004046">
    <property type="entry name" value="GST_C"/>
</dbReference>
<gene>
    <name evidence="3" type="ORF">SMD27_02940</name>
</gene>
<dbReference type="PROSITE" id="PS50404">
    <property type="entry name" value="GST_NTER"/>
    <property type="match status" value="1"/>
</dbReference>
<dbReference type="PANTHER" id="PTHR44051">
    <property type="entry name" value="GLUTATHIONE S-TRANSFERASE-RELATED"/>
    <property type="match status" value="1"/>
</dbReference>
<organism evidence="3 4">
    <name type="scientific">Dongia soli</name>
    <dbReference type="NCBI Taxonomy" id="600628"/>
    <lineage>
        <taxon>Bacteria</taxon>
        <taxon>Pseudomonadati</taxon>
        <taxon>Pseudomonadota</taxon>
        <taxon>Alphaproteobacteria</taxon>
        <taxon>Rhodospirillales</taxon>
        <taxon>Dongiaceae</taxon>
        <taxon>Dongia</taxon>
    </lineage>
</organism>
<dbReference type="InterPro" id="IPR040079">
    <property type="entry name" value="Glutathione_S-Trfase"/>
</dbReference>
<dbReference type="InterPro" id="IPR036249">
    <property type="entry name" value="Thioredoxin-like_sf"/>
</dbReference>
<dbReference type="Gene3D" id="3.40.30.10">
    <property type="entry name" value="Glutaredoxin"/>
    <property type="match status" value="1"/>
</dbReference>
<dbReference type="Pfam" id="PF00043">
    <property type="entry name" value="GST_C"/>
    <property type="match status" value="1"/>
</dbReference>
<dbReference type="Proteomes" id="UP001279642">
    <property type="component" value="Unassembled WGS sequence"/>
</dbReference>
<reference evidence="3 4" key="1">
    <citation type="journal article" date="2016" name="Antonie Van Leeuwenhoek">
        <title>Dongia soli sp. nov., isolated from soil from Dokdo, Korea.</title>
        <authorList>
            <person name="Kim D.U."/>
            <person name="Lee H."/>
            <person name="Kim H."/>
            <person name="Kim S.G."/>
            <person name="Ka J.O."/>
        </authorList>
    </citation>
    <scope>NUCLEOTIDE SEQUENCE [LARGE SCALE GENOMIC DNA]</scope>
    <source>
        <strain evidence="3 4">D78</strain>
    </source>
</reference>
<keyword evidence="4" id="KW-1185">Reference proteome</keyword>
<dbReference type="InterPro" id="IPR036282">
    <property type="entry name" value="Glutathione-S-Trfase_C_sf"/>
</dbReference>
<dbReference type="CDD" id="cd00299">
    <property type="entry name" value="GST_C_family"/>
    <property type="match status" value="1"/>
</dbReference>
<name>A0ABU5E638_9PROT</name>
<dbReference type="SFLD" id="SFLDS00019">
    <property type="entry name" value="Glutathione_Transferase_(cytos"/>
    <property type="match status" value="1"/>
</dbReference>
<dbReference type="SFLD" id="SFLDG00358">
    <property type="entry name" value="Main_(cytGST)"/>
    <property type="match status" value="1"/>
</dbReference>
<feature type="domain" description="GST C-terminal" evidence="2">
    <location>
        <begin position="84"/>
        <end position="217"/>
    </location>
</feature>
<dbReference type="SUPFAM" id="SSF47616">
    <property type="entry name" value="GST C-terminal domain-like"/>
    <property type="match status" value="1"/>
</dbReference>
<dbReference type="EMBL" id="JAXCLW010000001">
    <property type="protein sequence ID" value="MDY0881785.1"/>
    <property type="molecule type" value="Genomic_DNA"/>
</dbReference>
<dbReference type="Gene3D" id="1.20.1050.10">
    <property type="match status" value="1"/>
</dbReference>
<dbReference type="CDD" id="cd00570">
    <property type="entry name" value="GST_N_family"/>
    <property type="match status" value="1"/>
</dbReference>
<dbReference type="Pfam" id="PF13409">
    <property type="entry name" value="GST_N_2"/>
    <property type="match status" value="1"/>
</dbReference>
<evidence type="ECO:0000313" key="3">
    <source>
        <dbReference type="EMBL" id="MDY0881785.1"/>
    </source>
</evidence>
<dbReference type="PROSITE" id="PS50405">
    <property type="entry name" value="GST_CTER"/>
    <property type="match status" value="1"/>
</dbReference>
<comment type="caution">
    <text evidence="3">The sequence shown here is derived from an EMBL/GenBank/DDBJ whole genome shotgun (WGS) entry which is preliminary data.</text>
</comment>
<sequence>MRRLYHFPLQPQSRKVRLLLKEKQLEYEAIAERPWDRRDEFLALNPAGETPVLVEPGGSIICGDYAITEYLEEIQPGGTLLGALPVERAETRRLVQWFDSKFQRDVTQNLLHEKLIKRICGQGGPDSGAIRAGRANIRIHLDYISWLIDRRNWLAGDSFTLADLTAAAHLSCIDYLGDVNWDEFLGAKEWYARIKSRPSFRPLLGDHLPGTQPPAYYADLDF</sequence>
<evidence type="ECO:0000259" key="2">
    <source>
        <dbReference type="PROSITE" id="PS50405"/>
    </source>
</evidence>
<evidence type="ECO:0000313" key="4">
    <source>
        <dbReference type="Proteomes" id="UP001279642"/>
    </source>
</evidence>
<protein>
    <submittedName>
        <fullName evidence="3">Glutathione S-transferase family protein</fullName>
    </submittedName>
</protein>
<dbReference type="InterPro" id="IPR010987">
    <property type="entry name" value="Glutathione-S-Trfase_C-like"/>
</dbReference>
<evidence type="ECO:0000259" key="1">
    <source>
        <dbReference type="PROSITE" id="PS50404"/>
    </source>
</evidence>
<dbReference type="SUPFAM" id="SSF52833">
    <property type="entry name" value="Thioredoxin-like"/>
    <property type="match status" value="1"/>
</dbReference>
<dbReference type="RefSeq" id="WP_320506833.1">
    <property type="nucleotide sequence ID" value="NZ_JAXCLW010000001.1"/>
</dbReference>
<proteinExistence type="predicted"/>
<accession>A0ABU5E638</accession>
<dbReference type="PANTHER" id="PTHR44051:SF8">
    <property type="entry name" value="GLUTATHIONE S-TRANSFERASE GSTA"/>
    <property type="match status" value="1"/>
</dbReference>
<feature type="domain" description="GST N-terminal" evidence="1">
    <location>
        <begin position="1"/>
        <end position="79"/>
    </location>
</feature>
<dbReference type="InterPro" id="IPR004045">
    <property type="entry name" value="Glutathione_S-Trfase_N"/>
</dbReference>